<reference evidence="4" key="1">
    <citation type="submission" date="2010-03" db="EMBL/GenBank/DDBJ databases">
        <title>The complete chromosome of Tsukamurella paurometabola DSM 20162.</title>
        <authorList>
            <consortium name="US DOE Joint Genome Institute (JGI-PGF)"/>
            <person name="Lucas S."/>
            <person name="Copeland A."/>
            <person name="Lapidus A."/>
            <person name="Glavina del Rio T."/>
            <person name="Dalin E."/>
            <person name="Tice H."/>
            <person name="Bruce D."/>
            <person name="Goodwin L."/>
            <person name="Pitluck S."/>
            <person name="Kyrpides N."/>
            <person name="Mavromatis K."/>
            <person name="Ivanova N."/>
            <person name="Mikhailova N."/>
            <person name="Munk A.C."/>
            <person name="Brettin T."/>
            <person name="Detter J.C."/>
            <person name="Tapia R."/>
            <person name="Han C."/>
            <person name="Larimer F."/>
            <person name="Land M."/>
            <person name="Hauser L."/>
            <person name="Markowitz V."/>
            <person name="Cheng J.-F."/>
            <person name="Hugenholtz P."/>
            <person name="Woyke T."/>
            <person name="Wu D."/>
            <person name="Jando M."/>
            <person name="Brambilla E."/>
            <person name="Klenk H.-P."/>
            <person name="Eisen J.A."/>
        </authorList>
    </citation>
    <scope>NUCLEOTIDE SEQUENCE [LARGE SCALE GENOMIC DNA]</scope>
    <source>
        <strain evidence="4">ATCC 8368 / DSM 20162 / CCUG 35730 / CIP 100753 / JCM 10117 / KCTC 9821 / NBRC 16120 / NCIMB 702349 / NCTC 13040</strain>
    </source>
</reference>
<feature type="transmembrane region" description="Helical" evidence="2">
    <location>
        <begin position="87"/>
        <end position="110"/>
    </location>
</feature>
<sequence length="251" mass="24521">MNPYGDQNSGQNPPGGQYPGGRYQQGGYQQGGYPQGGYQQGAPQPPGGYPGGPYSAGAPTHMYPQQPGGFPPGPPGGGNGDGNRKGLIIGLTTVVVILAVAAAVGIGVALRGGNEQTASPVPFSSAAPTSGVPTSGAPNTGGTPGTETDGFITTAPPSTGSGSTVSVPLKLTAGGSGAGVVQISGLTGSSAPPPAAVLPWEWQGLADVGETMTMRVVGTGRVTCSISVDGKELSSRDGDNTVTCGIKRSAS</sequence>
<dbReference type="EMBL" id="CP001966">
    <property type="protein sequence ID" value="ADG80554.1"/>
    <property type="molecule type" value="Genomic_DNA"/>
</dbReference>
<evidence type="ECO:0000256" key="1">
    <source>
        <dbReference type="SAM" id="MobiDB-lite"/>
    </source>
</evidence>
<accession>D5UN59</accession>
<dbReference type="RefSeq" id="WP_013128545.1">
    <property type="nucleotide sequence ID" value="NC_014158.1"/>
</dbReference>
<gene>
    <name evidence="3" type="ordered locus">Tpau_3983</name>
</gene>
<evidence type="ECO:0000256" key="2">
    <source>
        <dbReference type="SAM" id="Phobius"/>
    </source>
</evidence>
<feature type="compositionally biased region" description="Polar residues" evidence="1">
    <location>
        <begin position="126"/>
        <end position="141"/>
    </location>
</feature>
<feature type="compositionally biased region" description="Low complexity" evidence="1">
    <location>
        <begin position="153"/>
        <end position="167"/>
    </location>
</feature>
<feature type="compositionally biased region" description="Low complexity" evidence="1">
    <location>
        <begin position="10"/>
        <end position="27"/>
    </location>
</feature>
<feature type="compositionally biased region" description="Low complexity" evidence="1">
    <location>
        <begin position="52"/>
        <end position="68"/>
    </location>
</feature>
<reference evidence="3 4" key="2">
    <citation type="journal article" date="2011" name="Stand. Genomic Sci.">
        <title>Complete genome sequence of Tsukamurella paurometabola type strain (no. 33).</title>
        <authorList>
            <person name="Munk A.C."/>
            <person name="Lapidus A."/>
            <person name="Lucas S."/>
            <person name="Nolan M."/>
            <person name="Tice H."/>
            <person name="Cheng J.F."/>
            <person name="Del Rio T.G."/>
            <person name="Goodwin L."/>
            <person name="Pitluck S."/>
            <person name="Liolios K."/>
            <person name="Huntemann M."/>
            <person name="Ivanova N."/>
            <person name="Mavromatis K."/>
            <person name="Mikhailova N."/>
            <person name="Pati A."/>
            <person name="Chen A."/>
            <person name="Palaniappan K."/>
            <person name="Tapia R."/>
            <person name="Han C."/>
            <person name="Land M."/>
            <person name="Hauser L."/>
            <person name="Chang Y.J."/>
            <person name="Jeffries C.D."/>
            <person name="Brettin T."/>
            <person name="Yasawong M."/>
            <person name="Brambilla E.M."/>
            <person name="Rohde M."/>
            <person name="Sikorski J."/>
            <person name="Goker M."/>
            <person name="Detter J.C."/>
            <person name="Woyke T."/>
            <person name="Bristow J."/>
            <person name="Eisen J.A."/>
            <person name="Markowitz V."/>
            <person name="Hugenholtz P."/>
            <person name="Kyrpides N.C."/>
            <person name="Klenk H.P."/>
        </authorList>
    </citation>
    <scope>NUCLEOTIDE SEQUENCE [LARGE SCALE GENOMIC DNA]</scope>
    <source>
        <strain evidence="4">ATCC 8368 / DSM 20162 / CCUG 35730 / CIP 100753 / JCM 10117 / KCTC 9821 / NBRC 16120 / NCIMB 702349 / NCTC 13040</strain>
    </source>
</reference>
<protein>
    <recommendedName>
        <fullName evidence="5">Mycobacterium membrane protein</fullName>
    </recommendedName>
</protein>
<dbReference type="AlphaFoldDB" id="D5UN59"/>
<dbReference type="HOGENOM" id="CLU_1106733_0_0_11"/>
<evidence type="ECO:0008006" key="5">
    <source>
        <dbReference type="Google" id="ProtNLM"/>
    </source>
</evidence>
<dbReference type="Proteomes" id="UP000001213">
    <property type="component" value="Chromosome"/>
</dbReference>
<proteinExistence type="predicted"/>
<keyword evidence="4" id="KW-1185">Reference proteome</keyword>
<organism evidence="3 4">
    <name type="scientific">Tsukamurella paurometabola (strain ATCC 8368 / DSM 20162 / CCUG 35730 / CIP 100753 / JCM 10117 / KCTC 9821 / NBRC 16120 / NCIMB 702349 / NCTC 13040)</name>
    <name type="common">Corynebacterium paurometabolum</name>
    <dbReference type="NCBI Taxonomy" id="521096"/>
    <lineage>
        <taxon>Bacteria</taxon>
        <taxon>Bacillati</taxon>
        <taxon>Actinomycetota</taxon>
        <taxon>Actinomycetes</taxon>
        <taxon>Mycobacteriales</taxon>
        <taxon>Tsukamurellaceae</taxon>
        <taxon>Tsukamurella</taxon>
    </lineage>
</organism>
<keyword evidence="2" id="KW-0812">Transmembrane</keyword>
<keyword evidence="2" id="KW-1133">Transmembrane helix</keyword>
<feature type="region of interest" description="Disordered" evidence="1">
    <location>
        <begin position="116"/>
        <end position="167"/>
    </location>
</feature>
<evidence type="ECO:0000313" key="3">
    <source>
        <dbReference type="EMBL" id="ADG80554.1"/>
    </source>
</evidence>
<dbReference type="KEGG" id="tpr:Tpau_3983"/>
<feature type="region of interest" description="Disordered" evidence="1">
    <location>
        <begin position="1"/>
        <end position="81"/>
    </location>
</feature>
<keyword evidence="2" id="KW-0472">Membrane</keyword>
<feature type="compositionally biased region" description="Gly residues" evidence="1">
    <location>
        <begin position="28"/>
        <end position="39"/>
    </location>
</feature>
<evidence type="ECO:0000313" key="4">
    <source>
        <dbReference type="Proteomes" id="UP000001213"/>
    </source>
</evidence>
<dbReference type="STRING" id="521096.Tpau_3983"/>
<name>D5UN59_TSUPD</name>